<dbReference type="Gene3D" id="1.10.260.40">
    <property type="entry name" value="lambda repressor-like DNA-binding domains"/>
    <property type="match status" value="2"/>
</dbReference>
<dbReference type="SUPFAM" id="SSF47413">
    <property type="entry name" value="lambda repressor-like DNA-binding domains"/>
    <property type="match status" value="2"/>
</dbReference>
<organism evidence="3 4">
    <name type="scientific">Heliomicrobium gestii</name>
    <name type="common">Heliobacterium gestii</name>
    <dbReference type="NCBI Taxonomy" id="2699"/>
    <lineage>
        <taxon>Bacteria</taxon>
        <taxon>Bacillati</taxon>
        <taxon>Bacillota</taxon>
        <taxon>Clostridia</taxon>
        <taxon>Eubacteriales</taxon>
        <taxon>Heliobacteriaceae</taxon>
        <taxon>Heliomicrobium</taxon>
    </lineage>
</organism>
<reference evidence="3 4" key="1">
    <citation type="submission" date="2020-01" db="EMBL/GenBank/DDBJ databases">
        <title>Whole genome sequence of Heliobacterium gestii DSM 11169.</title>
        <authorList>
            <person name="Kyndt J.A."/>
            <person name="Meyer T.E."/>
        </authorList>
    </citation>
    <scope>NUCLEOTIDE SEQUENCE [LARGE SCALE GENOMIC DNA]</scope>
    <source>
        <strain evidence="3 4">DSM 11169</strain>
    </source>
</reference>
<evidence type="ECO:0000313" key="4">
    <source>
        <dbReference type="Proteomes" id="UP000471031"/>
    </source>
</evidence>
<evidence type="ECO:0000313" key="3">
    <source>
        <dbReference type="EMBL" id="MZP43493.1"/>
    </source>
</evidence>
<dbReference type="PANTHER" id="PTHR46558:SF4">
    <property type="entry name" value="DNA-BIDING PHAGE PROTEIN"/>
    <property type="match status" value="1"/>
</dbReference>
<keyword evidence="1" id="KW-0238">DNA-binding</keyword>
<gene>
    <name evidence="3" type="ORF">GTO89_10625</name>
</gene>
<dbReference type="GO" id="GO:0003677">
    <property type="term" value="F:DNA binding"/>
    <property type="evidence" value="ECO:0007669"/>
    <property type="project" value="UniProtKB-KW"/>
</dbReference>
<dbReference type="Proteomes" id="UP000471031">
    <property type="component" value="Unassembled WGS sequence"/>
</dbReference>
<dbReference type="Pfam" id="PF01381">
    <property type="entry name" value="HTH_3"/>
    <property type="match status" value="2"/>
</dbReference>
<protein>
    <submittedName>
        <fullName evidence="3">Helix-turn-helix domain-containing protein</fullName>
    </submittedName>
</protein>
<accession>A0A845LJ79</accession>
<feature type="domain" description="HTH cro/C1-type" evidence="2">
    <location>
        <begin position="4"/>
        <end position="55"/>
    </location>
</feature>
<sequence>MFHARSAKGLTIRELAAASGVTEATISYIENNHGQPTLRVLKKLSAVLDVSLDYLGCYDLLPEESLGQKIKKYRLMSGLTINEFATLIGVSDKSIRSWEKDKRVPFLHIQRLLLHK</sequence>
<name>A0A845LJ79_HELGE</name>
<evidence type="ECO:0000259" key="2">
    <source>
        <dbReference type="PROSITE" id="PS50943"/>
    </source>
</evidence>
<dbReference type="OrthoDB" id="9805654at2"/>
<dbReference type="InterPro" id="IPR010982">
    <property type="entry name" value="Lambda_DNA-bd_dom_sf"/>
</dbReference>
<comment type="caution">
    <text evidence="3">The sequence shown here is derived from an EMBL/GenBank/DDBJ whole genome shotgun (WGS) entry which is preliminary data.</text>
</comment>
<feature type="domain" description="HTH cro/C1-type" evidence="2">
    <location>
        <begin position="70"/>
        <end position="105"/>
    </location>
</feature>
<keyword evidence="4" id="KW-1185">Reference proteome</keyword>
<dbReference type="AlphaFoldDB" id="A0A845LJ79"/>
<proteinExistence type="predicted"/>
<dbReference type="PANTHER" id="PTHR46558">
    <property type="entry name" value="TRACRIPTIONAL REGULATORY PROTEIN-RELATED-RELATED"/>
    <property type="match status" value="1"/>
</dbReference>
<dbReference type="EMBL" id="WXEX01000008">
    <property type="protein sequence ID" value="MZP43493.1"/>
    <property type="molecule type" value="Genomic_DNA"/>
</dbReference>
<dbReference type="InterPro" id="IPR001387">
    <property type="entry name" value="Cro/C1-type_HTH"/>
</dbReference>
<dbReference type="SMART" id="SM00530">
    <property type="entry name" value="HTH_XRE"/>
    <property type="match status" value="2"/>
</dbReference>
<dbReference type="CDD" id="cd00093">
    <property type="entry name" value="HTH_XRE"/>
    <property type="match status" value="2"/>
</dbReference>
<evidence type="ECO:0000256" key="1">
    <source>
        <dbReference type="ARBA" id="ARBA00023125"/>
    </source>
</evidence>
<dbReference type="PROSITE" id="PS50943">
    <property type="entry name" value="HTH_CROC1"/>
    <property type="match status" value="2"/>
</dbReference>